<dbReference type="AlphaFoldDB" id="W9G6W6"/>
<feature type="compositionally biased region" description="Low complexity" evidence="1">
    <location>
        <begin position="38"/>
        <end position="50"/>
    </location>
</feature>
<dbReference type="Proteomes" id="UP000019489">
    <property type="component" value="Unassembled WGS sequence"/>
</dbReference>
<keyword evidence="4" id="KW-1185">Reference proteome</keyword>
<keyword evidence="2" id="KW-0812">Transmembrane</keyword>
<proteinExistence type="predicted"/>
<evidence type="ECO:0000313" key="3">
    <source>
        <dbReference type="EMBL" id="EWT00548.1"/>
    </source>
</evidence>
<evidence type="ECO:0000256" key="2">
    <source>
        <dbReference type="SAM" id="Phobius"/>
    </source>
</evidence>
<keyword evidence="2" id="KW-1133">Transmembrane helix</keyword>
<feature type="region of interest" description="Disordered" evidence="1">
    <location>
        <begin position="345"/>
        <end position="371"/>
    </location>
</feature>
<gene>
    <name evidence="3" type="ORF">N865_14735</name>
</gene>
<sequence>MVRRGHEARSPVAADVSWGVSAVVAAVVVVVLSACGTTTAPGGPRTGATTPPAPTTGPLRPFTDQPRAADGGLDCPATLASAEGMTVPERPQGLDGNARLLPVRDPESLVVCRYPVMKLMASTPLAPPFALGTRTLVPSGDRREVVDLLAWAPRGDGSPRPCTQMAGDETAYLVGARYQDAVVWVAAKADPNSCSSSTNGDFLSRAPMGVALERWFGPHPTSEPSAPGCAAWSWGRLGDDRSIAPEGDPLVTVCRTAKDGSQRPTTLTAEQSREVVAALRSLPARPTAGACQGDGGSTEHDFRLRLTYAVGPAVSVAVSPRCTPAVLAGGLEVVKADDLVALVEQSSPPIPGPDLDGSVSSTNASAPSVSG</sequence>
<reference evidence="3 4" key="1">
    <citation type="submission" date="2013-08" db="EMBL/GenBank/DDBJ databases">
        <title>Intrasporangium oryzae NRRL B-24470.</title>
        <authorList>
            <person name="Liu H."/>
            <person name="Wang G."/>
        </authorList>
    </citation>
    <scope>NUCLEOTIDE SEQUENCE [LARGE SCALE GENOMIC DNA]</scope>
    <source>
        <strain evidence="3 4">NRRL B-24470</strain>
    </source>
</reference>
<feature type="transmembrane region" description="Helical" evidence="2">
    <location>
        <begin position="12"/>
        <end position="34"/>
    </location>
</feature>
<accession>W9G6W6</accession>
<dbReference type="OrthoDB" id="4854850at2"/>
<organism evidence="3 4">
    <name type="scientific">Intrasporangium oryzae NRRL B-24470</name>
    <dbReference type="NCBI Taxonomy" id="1386089"/>
    <lineage>
        <taxon>Bacteria</taxon>
        <taxon>Bacillati</taxon>
        <taxon>Actinomycetota</taxon>
        <taxon>Actinomycetes</taxon>
        <taxon>Micrococcales</taxon>
        <taxon>Intrasporangiaceae</taxon>
        <taxon>Intrasporangium</taxon>
    </lineage>
</organism>
<comment type="caution">
    <text evidence="3">The sequence shown here is derived from an EMBL/GenBank/DDBJ whole genome shotgun (WGS) entry which is preliminary data.</text>
</comment>
<keyword evidence="2" id="KW-0472">Membrane</keyword>
<feature type="compositionally biased region" description="Polar residues" evidence="1">
    <location>
        <begin position="358"/>
        <end position="371"/>
    </location>
</feature>
<feature type="region of interest" description="Disordered" evidence="1">
    <location>
        <begin position="38"/>
        <end position="61"/>
    </location>
</feature>
<evidence type="ECO:0000256" key="1">
    <source>
        <dbReference type="SAM" id="MobiDB-lite"/>
    </source>
</evidence>
<dbReference type="PROSITE" id="PS51257">
    <property type="entry name" value="PROKAR_LIPOPROTEIN"/>
    <property type="match status" value="1"/>
</dbReference>
<dbReference type="EMBL" id="AWSA01000040">
    <property type="protein sequence ID" value="EWT00548.1"/>
    <property type="molecule type" value="Genomic_DNA"/>
</dbReference>
<name>W9G6W6_9MICO</name>
<dbReference type="RefSeq" id="WP_034808145.1">
    <property type="nucleotide sequence ID" value="NZ_AWSA01000040.1"/>
</dbReference>
<dbReference type="eggNOG" id="ENOG5032HXF">
    <property type="taxonomic scope" value="Bacteria"/>
</dbReference>
<evidence type="ECO:0000313" key="4">
    <source>
        <dbReference type="Proteomes" id="UP000019489"/>
    </source>
</evidence>
<protein>
    <submittedName>
        <fullName evidence="3">Uncharacterized protein</fullName>
    </submittedName>
</protein>